<reference evidence="2 3" key="1">
    <citation type="journal article" date="2018" name="PLoS Genet.">
        <title>Population sequencing reveals clonal diversity and ancestral inbreeding in the grapevine cultivar Chardonnay.</title>
        <authorList>
            <person name="Roach M.J."/>
            <person name="Johnson D.L."/>
            <person name="Bohlmann J."/>
            <person name="van Vuuren H.J."/>
            <person name="Jones S.J."/>
            <person name="Pretorius I.S."/>
            <person name="Schmidt S.A."/>
            <person name="Borneman A.R."/>
        </authorList>
    </citation>
    <scope>NUCLEOTIDE SEQUENCE [LARGE SCALE GENOMIC DNA]</scope>
    <source>
        <strain evidence="3">cv. Chardonnay</strain>
        <tissue evidence="2">Leaf</tissue>
    </source>
</reference>
<evidence type="ECO:0000313" key="3">
    <source>
        <dbReference type="Proteomes" id="UP000288805"/>
    </source>
</evidence>
<dbReference type="AlphaFoldDB" id="A0A438HCT0"/>
<gene>
    <name evidence="2" type="ORF">CK203_041664</name>
</gene>
<feature type="compositionally biased region" description="Basic and acidic residues" evidence="1">
    <location>
        <begin position="49"/>
        <end position="63"/>
    </location>
</feature>
<dbReference type="InterPro" id="IPR033276">
    <property type="entry name" value="BB"/>
</dbReference>
<evidence type="ECO:0000313" key="2">
    <source>
        <dbReference type="EMBL" id="RVW82266.1"/>
    </source>
</evidence>
<dbReference type="GO" id="GO:0016567">
    <property type="term" value="P:protein ubiquitination"/>
    <property type="evidence" value="ECO:0007669"/>
    <property type="project" value="InterPro"/>
</dbReference>
<dbReference type="PANTHER" id="PTHR46400">
    <property type="entry name" value="RING/U-BOX SUPERFAMILY PROTEIN"/>
    <property type="match status" value="1"/>
</dbReference>
<dbReference type="EMBL" id="QGNW01000242">
    <property type="protein sequence ID" value="RVW82266.1"/>
    <property type="molecule type" value="Genomic_DNA"/>
</dbReference>
<organism evidence="2 3">
    <name type="scientific">Vitis vinifera</name>
    <name type="common">Grape</name>
    <dbReference type="NCBI Taxonomy" id="29760"/>
    <lineage>
        <taxon>Eukaryota</taxon>
        <taxon>Viridiplantae</taxon>
        <taxon>Streptophyta</taxon>
        <taxon>Embryophyta</taxon>
        <taxon>Tracheophyta</taxon>
        <taxon>Spermatophyta</taxon>
        <taxon>Magnoliopsida</taxon>
        <taxon>eudicotyledons</taxon>
        <taxon>Gunneridae</taxon>
        <taxon>Pentapetalae</taxon>
        <taxon>rosids</taxon>
        <taxon>Vitales</taxon>
        <taxon>Vitaceae</taxon>
        <taxon>Viteae</taxon>
        <taxon>Vitis</taxon>
    </lineage>
</organism>
<feature type="region of interest" description="Disordered" evidence="1">
    <location>
        <begin position="41"/>
        <end position="68"/>
    </location>
</feature>
<proteinExistence type="predicted"/>
<dbReference type="GO" id="GO:0004842">
    <property type="term" value="F:ubiquitin-protein transferase activity"/>
    <property type="evidence" value="ECO:0007669"/>
    <property type="project" value="InterPro"/>
</dbReference>
<evidence type="ECO:0000256" key="1">
    <source>
        <dbReference type="SAM" id="MobiDB-lite"/>
    </source>
</evidence>
<dbReference type="PANTHER" id="PTHR46400:SF5">
    <property type="entry name" value="RING-TYPE DOMAIN-CONTAINING PROTEIN"/>
    <property type="match status" value="1"/>
</dbReference>
<comment type="caution">
    <text evidence="2">The sequence shown here is derived from an EMBL/GenBank/DDBJ whole genome shotgun (WGS) entry which is preliminary data.</text>
</comment>
<dbReference type="GO" id="GO:0046621">
    <property type="term" value="P:negative regulation of organ growth"/>
    <property type="evidence" value="ECO:0007669"/>
    <property type="project" value="InterPro"/>
</dbReference>
<name>A0A438HCT0_VITVI</name>
<dbReference type="Proteomes" id="UP000288805">
    <property type="component" value="Unassembled WGS sequence"/>
</dbReference>
<sequence length="301" mass="33553">MVDQQVEFLADFAEKFKEFSPDHDSFDDFLQDQEIVYQSLQASGQNNRNSKDDHCDQESRYLEDGQSSNAESVELQLAVDEAIARSLMEEDFVDVSISEPSGTAEGWKFVCVINQVVAWSPSLKSNTNCTITSDLLPRYGQKPIVFPSFRKLDSLPISCPLLSYLLMRIPGGGCCNNQCIDNCFTFKGTSVHNSLEQTAYWQPVSGSLHILIRVTNLAIGVTLGDTEVTENAEVRSVETSVAAVNQDNINPDDMTYEELQTLGESIGVESKGLSVKQIASLQHTKFKEKKGFFTTKRIHKE</sequence>
<accession>A0A438HCT0</accession>
<protein>
    <submittedName>
        <fullName evidence="2">Uncharacterized protein</fullName>
    </submittedName>
</protein>